<dbReference type="Pfam" id="PF13416">
    <property type="entry name" value="SBP_bac_8"/>
    <property type="match status" value="1"/>
</dbReference>
<dbReference type="PRINTS" id="PR00909">
    <property type="entry name" value="SPERMDNBNDNG"/>
</dbReference>
<evidence type="ECO:0000256" key="4">
    <source>
        <dbReference type="ARBA" id="ARBA00022764"/>
    </source>
</evidence>
<evidence type="ECO:0000256" key="5">
    <source>
        <dbReference type="PIRSR" id="PIRSR019574-1"/>
    </source>
</evidence>
<evidence type="ECO:0000313" key="7">
    <source>
        <dbReference type="Proteomes" id="UP000005632"/>
    </source>
</evidence>
<dbReference type="OrthoDB" id="9769319at2"/>
<keyword evidence="7" id="KW-1185">Reference proteome</keyword>
<evidence type="ECO:0000256" key="1">
    <source>
        <dbReference type="ARBA" id="ARBA00004418"/>
    </source>
</evidence>
<dbReference type="EMBL" id="CP003155">
    <property type="protein sequence ID" value="AEV27869.1"/>
    <property type="molecule type" value="Genomic_DNA"/>
</dbReference>
<keyword evidence="3" id="KW-0732">Signal</keyword>
<feature type="binding site" evidence="5">
    <location>
        <begin position="173"/>
        <end position="176"/>
    </location>
    <ligand>
        <name>spermidine</name>
        <dbReference type="ChEBI" id="CHEBI:57834"/>
    </ligand>
</feature>
<dbReference type="RefSeq" id="WP_014268718.1">
    <property type="nucleotide sequence ID" value="NC_016633.1"/>
</dbReference>
<dbReference type="HOGENOM" id="CLU_026974_1_3_12"/>
<dbReference type="Gene3D" id="3.40.190.10">
    <property type="entry name" value="Periplasmic binding protein-like II"/>
    <property type="match status" value="2"/>
</dbReference>
<name>G8QSH0_SPHPG</name>
<dbReference type="AlphaFoldDB" id="G8QSH0"/>
<sequence>MYGFTRRLILSFVILFTLFLTGCKRNSSENGKLYLYNWTYYTPDSVVEQFEKETGIDVIIDNFASNEEMFAKVMAGGNEGYDIIFPSSDYTSIMIKLGMLEKIDHAKVPNIRYVNPLIKEKATYDRDFNYSVPYFMGSSGIAVNKAYAPSNYSRTWAIFGDKRMEGRMSMLDDMREVMGGALKHLGYSGNSTDGEELQQAVDLIVNEWKPNIVKFDSESFAKSFARGEFWVSQCYSENIFSEIPKDKWDDIDFFIPSEGGMMYIDNMVIPKGSKHIDAALKFINFMHTPAIYAQFLDEFGFPPTTNTEAAKYMENTRYAFTAEDMKNSDINIDLGEDLEKFNSLWQIVRYQP</sequence>
<dbReference type="InterPro" id="IPR006059">
    <property type="entry name" value="SBP"/>
</dbReference>
<gene>
    <name evidence="6" type="ordered locus">SpiGrapes_0001</name>
</gene>
<dbReference type="PANTHER" id="PTHR30222:SF17">
    <property type="entry name" value="SPERMIDINE_PUTRESCINE-BINDING PERIPLASMIC PROTEIN"/>
    <property type="match status" value="1"/>
</dbReference>
<dbReference type="SUPFAM" id="SSF53850">
    <property type="entry name" value="Periplasmic binding protein-like II"/>
    <property type="match status" value="1"/>
</dbReference>
<dbReference type="GO" id="GO:0042597">
    <property type="term" value="C:periplasmic space"/>
    <property type="evidence" value="ECO:0007669"/>
    <property type="project" value="UniProtKB-SubCell"/>
</dbReference>
<reference evidence="6 7" key="1">
    <citation type="submission" date="2011-11" db="EMBL/GenBank/DDBJ databases">
        <title>Complete sequence of Spirochaeta sp. grapes.</title>
        <authorList>
            <consortium name="US DOE Joint Genome Institute"/>
            <person name="Lucas S."/>
            <person name="Han J."/>
            <person name="Lapidus A."/>
            <person name="Cheng J.-F."/>
            <person name="Goodwin L."/>
            <person name="Pitluck S."/>
            <person name="Peters L."/>
            <person name="Ovchinnikova G."/>
            <person name="Munk A.C."/>
            <person name="Detter J.C."/>
            <person name="Han C."/>
            <person name="Tapia R."/>
            <person name="Land M."/>
            <person name="Hauser L."/>
            <person name="Kyrpides N."/>
            <person name="Ivanova N."/>
            <person name="Pagani I."/>
            <person name="Ritalahtilisa K."/>
            <person name="Loeffler F."/>
            <person name="Woyke T."/>
        </authorList>
    </citation>
    <scope>NUCLEOTIDE SEQUENCE [LARGE SCALE GENOMIC DNA]</scope>
    <source>
        <strain evidence="7">ATCC BAA-1885 / DSM 22778 / Grapes</strain>
    </source>
</reference>
<dbReference type="eggNOG" id="COG0687">
    <property type="taxonomic scope" value="Bacteria"/>
</dbReference>
<evidence type="ECO:0000313" key="6">
    <source>
        <dbReference type="EMBL" id="AEV27869.1"/>
    </source>
</evidence>
<evidence type="ECO:0000256" key="2">
    <source>
        <dbReference type="ARBA" id="ARBA00022448"/>
    </source>
</evidence>
<dbReference type="PIRSF" id="PIRSF019574">
    <property type="entry name" value="Periplasmic_polyamine_BP"/>
    <property type="match status" value="1"/>
</dbReference>
<protein>
    <submittedName>
        <fullName evidence="6">Spermidine/putrescine-binding periplasmic protein</fullName>
    </submittedName>
</protein>
<organism evidence="6 7">
    <name type="scientific">Sphaerochaeta pleomorpha (strain ATCC BAA-1885 / DSM 22778 / Grapes)</name>
    <dbReference type="NCBI Taxonomy" id="158190"/>
    <lineage>
        <taxon>Bacteria</taxon>
        <taxon>Pseudomonadati</taxon>
        <taxon>Spirochaetota</taxon>
        <taxon>Spirochaetia</taxon>
        <taxon>Spirochaetales</taxon>
        <taxon>Sphaerochaetaceae</taxon>
        <taxon>Sphaerochaeta</taxon>
    </lineage>
</organism>
<dbReference type="STRING" id="158190.SpiGrapes_0001"/>
<dbReference type="PANTHER" id="PTHR30222">
    <property type="entry name" value="SPERMIDINE/PUTRESCINE-BINDING PERIPLASMIC PROTEIN"/>
    <property type="match status" value="1"/>
</dbReference>
<dbReference type="GO" id="GO:0019808">
    <property type="term" value="F:polyamine binding"/>
    <property type="evidence" value="ECO:0007669"/>
    <property type="project" value="InterPro"/>
</dbReference>
<comment type="subcellular location">
    <subcellularLocation>
        <location evidence="1">Periplasm</location>
    </subcellularLocation>
</comment>
<keyword evidence="4" id="KW-0574">Periplasm</keyword>
<proteinExistence type="predicted"/>
<keyword evidence="2" id="KW-0813">Transport</keyword>
<dbReference type="Proteomes" id="UP000005632">
    <property type="component" value="Chromosome"/>
</dbReference>
<dbReference type="GO" id="GO:0015846">
    <property type="term" value="P:polyamine transport"/>
    <property type="evidence" value="ECO:0007669"/>
    <property type="project" value="InterPro"/>
</dbReference>
<dbReference type="KEGG" id="sgp:SpiGrapes_0001"/>
<accession>G8QSH0</accession>
<evidence type="ECO:0000256" key="3">
    <source>
        <dbReference type="ARBA" id="ARBA00022729"/>
    </source>
</evidence>
<dbReference type="PROSITE" id="PS51257">
    <property type="entry name" value="PROKAR_LIPOPROTEIN"/>
    <property type="match status" value="1"/>
</dbReference>
<dbReference type="InterPro" id="IPR001188">
    <property type="entry name" value="Sperm_putr-bd"/>
</dbReference>